<dbReference type="AlphaFoldDB" id="X1BIH6"/>
<comment type="caution">
    <text evidence="1">The sequence shown here is derived from an EMBL/GenBank/DDBJ whole genome shotgun (WGS) entry which is preliminary data.</text>
</comment>
<name>X1BIH6_9ZZZZ</name>
<accession>X1BIH6</accession>
<organism evidence="1">
    <name type="scientific">marine sediment metagenome</name>
    <dbReference type="NCBI Taxonomy" id="412755"/>
    <lineage>
        <taxon>unclassified sequences</taxon>
        <taxon>metagenomes</taxon>
        <taxon>ecological metagenomes</taxon>
    </lineage>
</organism>
<reference evidence="1" key="1">
    <citation type="journal article" date="2014" name="Front. Microbiol.">
        <title>High frequency of phylogenetically diverse reductive dehalogenase-homologous genes in deep subseafloor sedimentary metagenomes.</title>
        <authorList>
            <person name="Kawai M."/>
            <person name="Futagami T."/>
            <person name="Toyoda A."/>
            <person name="Takaki Y."/>
            <person name="Nishi S."/>
            <person name="Hori S."/>
            <person name="Arai W."/>
            <person name="Tsubouchi T."/>
            <person name="Morono Y."/>
            <person name="Uchiyama I."/>
            <person name="Ito T."/>
            <person name="Fujiyama A."/>
            <person name="Inagaki F."/>
            <person name="Takami H."/>
        </authorList>
    </citation>
    <scope>NUCLEOTIDE SEQUENCE</scope>
    <source>
        <strain evidence="1">Expedition CK06-06</strain>
    </source>
</reference>
<gene>
    <name evidence="1" type="ORF">S01H4_44897</name>
</gene>
<protein>
    <submittedName>
        <fullName evidence="1">Uncharacterized protein</fullName>
    </submittedName>
</protein>
<proteinExistence type="predicted"/>
<feature type="non-terminal residue" evidence="1">
    <location>
        <position position="1"/>
    </location>
</feature>
<dbReference type="EMBL" id="BART01024946">
    <property type="protein sequence ID" value="GAG94845.1"/>
    <property type="molecule type" value="Genomic_DNA"/>
</dbReference>
<sequence length="35" mass="4129">AESQRAIIVKKDVDDEKKYEVEHEVNIDEDKKDLV</sequence>
<evidence type="ECO:0000313" key="1">
    <source>
        <dbReference type="EMBL" id="GAG94845.1"/>
    </source>
</evidence>